<name>A0A4Y2ADC0_ARAVE</name>
<evidence type="ECO:0000313" key="1">
    <source>
        <dbReference type="EMBL" id="GBL77758.1"/>
    </source>
</evidence>
<organism evidence="1 2">
    <name type="scientific">Araneus ventricosus</name>
    <name type="common">Orbweaver spider</name>
    <name type="synonym">Epeira ventricosa</name>
    <dbReference type="NCBI Taxonomy" id="182803"/>
    <lineage>
        <taxon>Eukaryota</taxon>
        <taxon>Metazoa</taxon>
        <taxon>Ecdysozoa</taxon>
        <taxon>Arthropoda</taxon>
        <taxon>Chelicerata</taxon>
        <taxon>Arachnida</taxon>
        <taxon>Araneae</taxon>
        <taxon>Araneomorphae</taxon>
        <taxon>Entelegynae</taxon>
        <taxon>Araneoidea</taxon>
        <taxon>Araneidae</taxon>
        <taxon>Araneus</taxon>
    </lineage>
</organism>
<accession>A0A4Y2ADC0</accession>
<dbReference type="EMBL" id="BGPR01000013">
    <property type="protein sequence ID" value="GBL77758.1"/>
    <property type="molecule type" value="Genomic_DNA"/>
</dbReference>
<evidence type="ECO:0000313" key="2">
    <source>
        <dbReference type="Proteomes" id="UP000499080"/>
    </source>
</evidence>
<proteinExistence type="predicted"/>
<gene>
    <name evidence="1" type="ORF">AVEN_152971_1</name>
</gene>
<protein>
    <submittedName>
        <fullName evidence="1">Uncharacterized protein</fullName>
    </submittedName>
</protein>
<reference evidence="1 2" key="1">
    <citation type="journal article" date="2019" name="Sci. Rep.">
        <title>Orb-weaving spider Araneus ventricosus genome elucidates the spidroin gene catalogue.</title>
        <authorList>
            <person name="Kono N."/>
            <person name="Nakamura H."/>
            <person name="Ohtoshi R."/>
            <person name="Moran D.A.P."/>
            <person name="Shinohara A."/>
            <person name="Yoshida Y."/>
            <person name="Fujiwara M."/>
            <person name="Mori M."/>
            <person name="Tomita M."/>
            <person name="Arakawa K."/>
        </authorList>
    </citation>
    <scope>NUCLEOTIDE SEQUENCE [LARGE SCALE GENOMIC DNA]</scope>
</reference>
<keyword evidence="2" id="KW-1185">Reference proteome</keyword>
<comment type="caution">
    <text evidence="1">The sequence shown here is derived from an EMBL/GenBank/DDBJ whole genome shotgun (WGS) entry which is preliminary data.</text>
</comment>
<dbReference type="AlphaFoldDB" id="A0A4Y2ADC0"/>
<sequence>MFFCCLPDNSPPQLLAVNTMLFGCQLLSVVFHKLIDIIIHIVMFFLPARTFSHEERVEHFSVRPQTAGQSHLVVIKRTFSKVTAAIGERPQYTGINNCQRAHMVGYEENSGVLSCHTCIVLVVMKLRNHPTVGIDHWGHRRLVVGRTAVRLSS</sequence>
<dbReference type="Proteomes" id="UP000499080">
    <property type="component" value="Unassembled WGS sequence"/>
</dbReference>